<proteinExistence type="predicted"/>
<dbReference type="AlphaFoldDB" id="A0A1R1J744"/>
<dbReference type="EMBL" id="MTJZ01000034">
    <property type="protein sequence ID" value="OMG71123.1"/>
    <property type="molecule type" value="Genomic_DNA"/>
</dbReference>
<gene>
    <name evidence="1" type="ORF">BW685_22130</name>
</gene>
<name>A0A1R1J744_9BURK</name>
<evidence type="ECO:0000313" key="2">
    <source>
        <dbReference type="Proteomes" id="UP000187194"/>
    </source>
</evidence>
<evidence type="ECO:0000313" key="1">
    <source>
        <dbReference type="EMBL" id="OMG71123.1"/>
    </source>
</evidence>
<dbReference type="Proteomes" id="UP000187194">
    <property type="component" value="Unassembled WGS sequence"/>
</dbReference>
<organism evidence="1 2">
    <name type="scientific">Burkholderia ubonensis</name>
    <dbReference type="NCBI Taxonomy" id="101571"/>
    <lineage>
        <taxon>Bacteria</taxon>
        <taxon>Pseudomonadati</taxon>
        <taxon>Pseudomonadota</taxon>
        <taxon>Betaproteobacteria</taxon>
        <taxon>Burkholderiales</taxon>
        <taxon>Burkholderiaceae</taxon>
        <taxon>Burkholderia</taxon>
        <taxon>Burkholderia cepacia complex</taxon>
    </lineage>
</organism>
<accession>A0A1R1J744</accession>
<protein>
    <submittedName>
        <fullName evidence="1">Uncharacterized protein</fullName>
    </submittedName>
</protein>
<dbReference type="RefSeq" id="WP_076479841.1">
    <property type="nucleotide sequence ID" value="NZ_MTJZ01000034.1"/>
</dbReference>
<comment type="caution">
    <text evidence="1">The sequence shown here is derived from an EMBL/GenBank/DDBJ whole genome shotgun (WGS) entry which is preliminary data.</text>
</comment>
<sequence>MPTDVTRYERDVGDWLLAVERTLTDAGVALGIEPDAMRFEYDKGGRLIAEHGVNGTVGYALDKLDNVSALSLPHEQPPQTLRYGSGHVYQLCQVLN</sequence>
<reference evidence="1 2" key="1">
    <citation type="submission" date="2017-01" db="EMBL/GenBank/DDBJ databases">
        <title>Phylogeographic, genomic and meropenem susceptibility analysis of Burkholderia ubonensis.</title>
        <authorList>
            <person name="Price E.P."/>
            <person name="Sarovich D.S."/>
            <person name="Webb J.R."/>
            <person name="Hall C.M."/>
            <person name="Sahl J.W."/>
            <person name="Kaestli M."/>
            <person name="Mayo M."/>
            <person name="Harrington G."/>
            <person name="Baker A.L."/>
            <person name="Sidak-Loftis L.C."/>
            <person name="Lummis M."/>
            <person name="Schupp J.M."/>
            <person name="Gillece J.D."/>
            <person name="Tuanyok A."/>
            <person name="Warner J."/>
            <person name="Busch J.D."/>
            <person name="Keim P."/>
            <person name="Currie B.J."/>
            <person name="Wagner D.M."/>
        </authorList>
    </citation>
    <scope>NUCLEOTIDE SEQUENCE [LARGE SCALE GENOMIC DNA]</scope>
    <source>
        <strain evidence="1 2">A21</strain>
    </source>
</reference>